<evidence type="ECO:0000313" key="7">
    <source>
        <dbReference type="Proteomes" id="UP000054851"/>
    </source>
</evidence>
<evidence type="ECO:0000313" key="6">
    <source>
        <dbReference type="EMBL" id="SAK74562.1"/>
    </source>
</evidence>
<comment type="similarity">
    <text evidence="2">Belongs to the flavin monoamine oxidase family.</text>
</comment>
<accession>A0A158BWU4</accession>
<feature type="binding site" evidence="4">
    <location>
        <position position="278"/>
    </location>
    <ligand>
        <name>FAD</name>
        <dbReference type="ChEBI" id="CHEBI:57692"/>
    </ligand>
</feature>
<dbReference type="SUPFAM" id="SSF51905">
    <property type="entry name" value="FAD/NAD(P)-binding domain"/>
    <property type="match status" value="1"/>
</dbReference>
<feature type="binding site" evidence="4">
    <location>
        <begin position="78"/>
        <end position="79"/>
    </location>
    <ligand>
        <name>FAD</name>
        <dbReference type="ChEBI" id="CHEBI:57692"/>
    </ligand>
</feature>
<comment type="cofactor">
    <cofactor evidence="1">
        <name>FAD</name>
        <dbReference type="ChEBI" id="CHEBI:57692"/>
    </cofactor>
</comment>
<dbReference type="Gene3D" id="1.10.405.10">
    <property type="entry name" value="Guanine Nucleotide Dissociation Inhibitor, domain 1"/>
    <property type="match status" value="1"/>
</dbReference>
<dbReference type="InterPro" id="IPR006311">
    <property type="entry name" value="TAT_signal"/>
</dbReference>
<keyword evidence="7" id="KW-1185">Reference proteome</keyword>
<dbReference type="PROSITE" id="PS51318">
    <property type="entry name" value="TAT"/>
    <property type="match status" value="1"/>
</dbReference>
<organism evidence="6 7">
    <name type="scientific">Caballeronia hypogeia</name>
    <dbReference type="NCBI Taxonomy" id="1777140"/>
    <lineage>
        <taxon>Bacteria</taxon>
        <taxon>Pseudomonadati</taxon>
        <taxon>Pseudomonadota</taxon>
        <taxon>Betaproteobacteria</taxon>
        <taxon>Burkholderiales</taxon>
        <taxon>Burkholderiaceae</taxon>
        <taxon>Caballeronia</taxon>
    </lineage>
</organism>
<keyword evidence="3" id="KW-0560">Oxidoreductase</keyword>
<dbReference type="OrthoDB" id="3972913at2"/>
<proteinExistence type="inferred from homology"/>
<evidence type="ECO:0000256" key="4">
    <source>
        <dbReference type="PIRSR" id="PIRSR601613-1"/>
    </source>
</evidence>
<evidence type="ECO:0000256" key="3">
    <source>
        <dbReference type="ARBA" id="ARBA00023002"/>
    </source>
</evidence>
<dbReference type="Pfam" id="PF01593">
    <property type="entry name" value="Amino_oxidase"/>
    <property type="match status" value="1"/>
</dbReference>
<sequence>MSIGDNPAGARRRFLAGAGTTLAAGAIAPLIARADDSSRRSSPKGRTSYDVIVVGGGFAGLVAARDCAQKGMKVLLLEARTRIGGRTFVSQYHDHQVELGGTWVHWAQPYVWGEINRYGMKLAETPGASPESFAWRTDDKIRTADGQKAFAMLTEAMTKFCDVDGQLGRTVYPRAPEPLFNAEQVRKYDQMTLNDRLAQINLNRDLADLLAPQYTINAHRDPGTGSLAEQLHWWARGDFDIGLLFDRCGHYKIAEGTSGLAGAIRDDADFDLNLGSPVKAIAQKGGKVSVVTDRATYSCGAVICAVPVNTLKNIRFEPGLNAAKRSASAVGVAGTGNKCYVHIRQKVGVWMGTAPYPYPITLAFTEQERDDGTLIVCFDAAGALDVNDQSAVQTAIRGLIPGADVVSVISYPWTADPYSQGTWAFYRPGQLTHNLTGLREREGNVFFASSDSAMLWRGFIDGAIESGARTATQVFQTLNVRSKA</sequence>
<dbReference type="PRINTS" id="PR00757">
    <property type="entry name" value="AMINEOXDASEF"/>
</dbReference>
<evidence type="ECO:0000256" key="2">
    <source>
        <dbReference type="ARBA" id="ARBA00005995"/>
    </source>
</evidence>
<reference evidence="6" key="1">
    <citation type="submission" date="2016-01" db="EMBL/GenBank/DDBJ databases">
        <authorList>
            <person name="Peeters C."/>
        </authorList>
    </citation>
    <scope>NUCLEOTIDE SEQUENCE</scope>
    <source>
        <strain evidence="6">LMG 29322</strain>
    </source>
</reference>
<gene>
    <name evidence="6" type="ORF">AWB79_04373</name>
</gene>
<name>A0A158BWU4_9BURK</name>
<dbReference type="STRING" id="1777140.AWB79_04373"/>
<protein>
    <submittedName>
        <fullName evidence="6">Amine oxidase</fullName>
    </submittedName>
</protein>
<dbReference type="Gene3D" id="3.50.50.60">
    <property type="entry name" value="FAD/NAD(P)-binding domain"/>
    <property type="match status" value="1"/>
</dbReference>
<evidence type="ECO:0000259" key="5">
    <source>
        <dbReference type="Pfam" id="PF01593"/>
    </source>
</evidence>
<dbReference type="InterPro" id="IPR001613">
    <property type="entry name" value="Flavin_amine_oxidase"/>
</dbReference>
<dbReference type="Proteomes" id="UP000054851">
    <property type="component" value="Unassembled WGS sequence"/>
</dbReference>
<dbReference type="InterPro" id="IPR050703">
    <property type="entry name" value="Flavin_MAO"/>
</dbReference>
<dbReference type="EMBL" id="FCOA02000015">
    <property type="protein sequence ID" value="SAK74562.1"/>
    <property type="molecule type" value="Genomic_DNA"/>
</dbReference>
<dbReference type="GO" id="GO:0016491">
    <property type="term" value="F:oxidoreductase activity"/>
    <property type="evidence" value="ECO:0007669"/>
    <property type="project" value="UniProtKB-KW"/>
</dbReference>
<dbReference type="PANTHER" id="PTHR43563:SF1">
    <property type="entry name" value="AMINE OXIDASE [FLAVIN-CONTAINING] B"/>
    <property type="match status" value="1"/>
</dbReference>
<feature type="domain" description="Amine oxidase" evidence="5">
    <location>
        <begin position="58"/>
        <end position="474"/>
    </location>
</feature>
<dbReference type="InterPro" id="IPR036188">
    <property type="entry name" value="FAD/NAD-bd_sf"/>
</dbReference>
<dbReference type="RefSeq" id="WP_061169504.1">
    <property type="nucleotide sequence ID" value="NZ_FCOA02000015.1"/>
</dbReference>
<dbReference type="AlphaFoldDB" id="A0A158BWU4"/>
<dbReference type="Gene3D" id="3.90.660.10">
    <property type="match status" value="1"/>
</dbReference>
<comment type="caution">
    <text evidence="6">The sequence shown here is derived from an EMBL/GenBank/DDBJ whole genome shotgun (WGS) entry which is preliminary data.</text>
</comment>
<dbReference type="InterPro" id="IPR002937">
    <property type="entry name" value="Amino_oxidase"/>
</dbReference>
<evidence type="ECO:0000256" key="1">
    <source>
        <dbReference type="ARBA" id="ARBA00001974"/>
    </source>
</evidence>
<dbReference type="PANTHER" id="PTHR43563">
    <property type="entry name" value="AMINE OXIDASE"/>
    <property type="match status" value="1"/>
</dbReference>